<sequence>MNERVVERVARDCGGLVVRVAVAKTRRIVVHPGDHTPELMHMPYKMVFDNVGNTVIHMPGETGNAVS</sequence>
<gene>
    <name evidence="1" type="ORF">SDC9_198823</name>
</gene>
<dbReference type="AlphaFoldDB" id="A0A645IIR6"/>
<protein>
    <submittedName>
        <fullName evidence="1">Uncharacterized protein</fullName>
    </submittedName>
</protein>
<reference evidence="1" key="1">
    <citation type="submission" date="2019-08" db="EMBL/GenBank/DDBJ databases">
        <authorList>
            <person name="Kucharzyk K."/>
            <person name="Murdoch R.W."/>
            <person name="Higgins S."/>
            <person name="Loffler F."/>
        </authorList>
    </citation>
    <scope>NUCLEOTIDE SEQUENCE</scope>
</reference>
<dbReference type="EMBL" id="VSSQ01116024">
    <property type="protein sequence ID" value="MPN51181.1"/>
    <property type="molecule type" value="Genomic_DNA"/>
</dbReference>
<proteinExistence type="predicted"/>
<organism evidence="1">
    <name type="scientific">bioreactor metagenome</name>
    <dbReference type="NCBI Taxonomy" id="1076179"/>
    <lineage>
        <taxon>unclassified sequences</taxon>
        <taxon>metagenomes</taxon>
        <taxon>ecological metagenomes</taxon>
    </lineage>
</organism>
<accession>A0A645IIR6</accession>
<name>A0A645IIR6_9ZZZZ</name>
<evidence type="ECO:0000313" key="1">
    <source>
        <dbReference type="EMBL" id="MPN51181.1"/>
    </source>
</evidence>
<comment type="caution">
    <text evidence="1">The sequence shown here is derived from an EMBL/GenBank/DDBJ whole genome shotgun (WGS) entry which is preliminary data.</text>
</comment>